<dbReference type="Pfam" id="PF00060">
    <property type="entry name" value="Lig_chan"/>
    <property type="match status" value="1"/>
</dbReference>
<dbReference type="GO" id="GO:0005886">
    <property type="term" value="C:plasma membrane"/>
    <property type="evidence" value="ECO:0007669"/>
    <property type="project" value="UniProtKB-SubCell"/>
</dbReference>
<keyword evidence="3" id="KW-1003">Cell membrane</keyword>
<reference evidence="11 12" key="1">
    <citation type="submission" date="2024-05" db="EMBL/GenBank/DDBJ databases">
        <authorList>
            <person name="Wallberg A."/>
        </authorList>
    </citation>
    <scope>NUCLEOTIDE SEQUENCE [LARGE SCALE GENOMIC DNA]</scope>
</reference>
<dbReference type="GO" id="GO:0015276">
    <property type="term" value="F:ligand-gated monoatomic ion channel activity"/>
    <property type="evidence" value="ECO:0007669"/>
    <property type="project" value="InterPro"/>
</dbReference>
<evidence type="ECO:0000256" key="7">
    <source>
        <dbReference type="ARBA" id="ARBA00023170"/>
    </source>
</evidence>
<feature type="non-terminal residue" evidence="11">
    <location>
        <position position="273"/>
    </location>
</feature>
<feature type="non-terminal residue" evidence="11">
    <location>
        <position position="1"/>
    </location>
</feature>
<name>A0AAV2RW62_MEGNR</name>
<evidence type="ECO:0000256" key="8">
    <source>
        <dbReference type="ARBA" id="ARBA00023180"/>
    </source>
</evidence>
<evidence type="ECO:0000256" key="6">
    <source>
        <dbReference type="ARBA" id="ARBA00023136"/>
    </source>
</evidence>
<feature type="domain" description="Ionotropic glutamate receptor C-terminal" evidence="10">
    <location>
        <begin position="4"/>
        <end position="254"/>
    </location>
</feature>
<evidence type="ECO:0000256" key="2">
    <source>
        <dbReference type="ARBA" id="ARBA00008685"/>
    </source>
</evidence>
<dbReference type="InterPro" id="IPR001320">
    <property type="entry name" value="Iontro_rcpt_C"/>
</dbReference>
<keyword evidence="8" id="KW-0325">Glycoprotein</keyword>
<evidence type="ECO:0000259" key="10">
    <source>
        <dbReference type="Pfam" id="PF00060"/>
    </source>
</evidence>
<comment type="similarity">
    <text evidence="2">Belongs to the glutamate-gated ion channel (TC 1.A.10.1) family.</text>
</comment>
<feature type="transmembrane region" description="Helical" evidence="9">
    <location>
        <begin position="57"/>
        <end position="79"/>
    </location>
</feature>
<dbReference type="PANTHER" id="PTHR42643">
    <property type="entry name" value="IONOTROPIC RECEPTOR 20A-RELATED"/>
    <property type="match status" value="1"/>
</dbReference>
<dbReference type="Gene3D" id="1.10.287.70">
    <property type="match status" value="1"/>
</dbReference>
<keyword evidence="6 9" id="KW-0472">Membrane</keyword>
<keyword evidence="4 9" id="KW-0812">Transmembrane</keyword>
<feature type="transmembrane region" description="Helical" evidence="9">
    <location>
        <begin position="246"/>
        <end position="268"/>
    </location>
</feature>
<dbReference type="GO" id="GO:0050906">
    <property type="term" value="P:detection of stimulus involved in sensory perception"/>
    <property type="evidence" value="ECO:0007669"/>
    <property type="project" value="UniProtKB-ARBA"/>
</dbReference>
<accession>A0AAV2RW62</accession>
<keyword evidence="5 9" id="KW-1133">Transmembrane helix</keyword>
<dbReference type="InterPro" id="IPR052192">
    <property type="entry name" value="Insect_Ionotropic_Sensory_Rcpt"/>
</dbReference>
<evidence type="ECO:0000313" key="11">
    <source>
        <dbReference type="EMBL" id="CAL4148062.1"/>
    </source>
</evidence>
<dbReference type="Proteomes" id="UP001497623">
    <property type="component" value="Unassembled WGS sequence"/>
</dbReference>
<evidence type="ECO:0000256" key="1">
    <source>
        <dbReference type="ARBA" id="ARBA00004651"/>
    </source>
</evidence>
<gene>
    <name evidence="11" type="ORF">MNOR_LOCUS30174</name>
</gene>
<keyword evidence="12" id="KW-1185">Reference proteome</keyword>
<evidence type="ECO:0000256" key="3">
    <source>
        <dbReference type="ARBA" id="ARBA00022475"/>
    </source>
</evidence>
<keyword evidence="7" id="KW-0675">Receptor</keyword>
<organism evidence="11 12">
    <name type="scientific">Meganyctiphanes norvegica</name>
    <name type="common">Northern krill</name>
    <name type="synonym">Thysanopoda norvegica</name>
    <dbReference type="NCBI Taxonomy" id="48144"/>
    <lineage>
        <taxon>Eukaryota</taxon>
        <taxon>Metazoa</taxon>
        <taxon>Ecdysozoa</taxon>
        <taxon>Arthropoda</taxon>
        <taxon>Crustacea</taxon>
        <taxon>Multicrustacea</taxon>
        <taxon>Malacostraca</taxon>
        <taxon>Eumalacostraca</taxon>
        <taxon>Eucarida</taxon>
        <taxon>Euphausiacea</taxon>
        <taxon>Euphausiidae</taxon>
        <taxon>Meganyctiphanes</taxon>
    </lineage>
</organism>
<evidence type="ECO:0000256" key="9">
    <source>
        <dbReference type="SAM" id="Phobius"/>
    </source>
</evidence>
<evidence type="ECO:0000313" key="12">
    <source>
        <dbReference type="Proteomes" id="UP001497623"/>
    </source>
</evidence>
<dbReference type="SUPFAM" id="SSF53850">
    <property type="entry name" value="Periplasmic binding protein-like II"/>
    <property type="match status" value="1"/>
</dbReference>
<comment type="caution">
    <text evidence="11">The sequence shown here is derived from an EMBL/GenBank/DDBJ whole genome shotgun (WGS) entry which is preliminary data.</text>
</comment>
<sequence>LCCNIFFAPFVYFINYLHRCINRSAPKYNLRSLYINTFMIAVLQDHHINPTIWLYRYIFYMWSIFCLLISVLYSGNLIASFTIPSLEKPIDSLYDLVRASDEKDMCLALIPGTVYEFWFEAYSCKETRNYFRISCHMCVIHHFLDKLVLTENVAYPMSKIGAQCVFAQGRKPYLYHIGRETFNSDFYGIAVSSGSPFRKPFEKILLRLNEAGLIDKWANDEIYKMQSSDRPDSSGLTQITMDHLQAAFYLILSGHTISLLVFITELIFNKYYR</sequence>
<proteinExistence type="inferred from homology"/>
<dbReference type="PANTHER" id="PTHR42643:SF24">
    <property type="entry name" value="IONOTROPIC RECEPTOR 60A"/>
    <property type="match status" value="1"/>
</dbReference>
<protein>
    <recommendedName>
        <fullName evidence="10">Ionotropic glutamate receptor C-terminal domain-containing protein</fullName>
    </recommendedName>
</protein>
<comment type="subcellular location">
    <subcellularLocation>
        <location evidence="1">Cell membrane</location>
        <topology evidence="1">Multi-pass membrane protein</topology>
    </subcellularLocation>
</comment>
<evidence type="ECO:0000256" key="4">
    <source>
        <dbReference type="ARBA" id="ARBA00022692"/>
    </source>
</evidence>
<dbReference type="EMBL" id="CAXKWB010036376">
    <property type="protein sequence ID" value="CAL4148062.1"/>
    <property type="molecule type" value="Genomic_DNA"/>
</dbReference>
<dbReference type="AlphaFoldDB" id="A0AAV2RW62"/>
<evidence type="ECO:0000256" key="5">
    <source>
        <dbReference type="ARBA" id="ARBA00022989"/>
    </source>
</evidence>